<evidence type="ECO:0000256" key="1">
    <source>
        <dbReference type="SAM" id="MobiDB-lite"/>
    </source>
</evidence>
<dbReference type="Gene3D" id="3.40.190.10">
    <property type="entry name" value="Periplasmic binding protein-like II"/>
    <property type="match status" value="1"/>
</dbReference>
<feature type="region of interest" description="Disordered" evidence="1">
    <location>
        <begin position="28"/>
        <end position="54"/>
    </location>
</feature>
<organism evidence="3 4">
    <name type="scientific">Candidatus Colimorpha enterica</name>
    <dbReference type="NCBI Taxonomy" id="3083063"/>
    <lineage>
        <taxon>Bacteria</taxon>
        <taxon>Pseudomonadati</taxon>
        <taxon>Bacteroidota</taxon>
        <taxon>Bacteroidia</taxon>
        <taxon>Bacteroidales</taxon>
        <taxon>Candidatus Colimorpha</taxon>
    </lineage>
</organism>
<name>A0AAE3FI08_9BACT</name>
<feature type="chain" id="PRO_5041956290" description="Extracellular solute-binding protein" evidence="2">
    <location>
        <begin position="26"/>
        <end position="491"/>
    </location>
</feature>
<protein>
    <recommendedName>
        <fullName evidence="5">Extracellular solute-binding protein</fullName>
    </recommendedName>
</protein>
<dbReference type="AlphaFoldDB" id="A0AAE3FI08"/>
<accession>A0AAE3FI08</accession>
<proteinExistence type="predicted"/>
<feature type="signal peptide" evidence="2">
    <location>
        <begin position="1"/>
        <end position="25"/>
    </location>
</feature>
<reference evidence="3 4" key="1">
    <citation type="submission" date="2022-03" db="EMBL/GenBank/DDBJ databases">
        <title>Metagenome-assembled genomes from swine fecal metagenomes.</title>
        <authorList>
            <person name="Holman D.B."/>
            <person name="Kommadath A."/>
        </authorList>
    </citation>
    <scope>NUCLEOTIDE SEQUENCE [LARGE SCALE GENOMIC DNA]</scope>
    <source>
        <strain evidence="3">SUG147</strain>
    </source>
</reference>
<evidence type="ECO:0000256" key="2">
    <source>
        <dbReference type="SAM" id="SignalP"/>
    </source>
</evidence>
<dbReference type="Proteomes" id="UP001139365">
    <property type="component" value="Unassembled WGS sequence"/>
</dbReference>
<keyword evidence="2" id="KW-0732">Signal</keyword>
<gene>
    <name evidence="3" type="ORF">MR241_06195</name>
</gene>
<evidence type="ECO:0008006" key="5">
    <source>
        <dbReference type="Google" id="ProtNLM"/>
    </source>
</evidence>
<evidence type="ECO:0000313" key="4">
    <source>
        <dbReference type="Proteomes" id="UP001139365"/>
    </source>
</evidence>
<sequence>MKSGKILSAVLAVLMCLTVLFGATACKEKTPNNPAQTSGGTGGTDGSSGTTPETKEFIDNLGEYNFGKETVNILSRSGKINADLDASSDASEPVSVAIYRRNRKIEDRFNVTLNFIPLDDDGALWQSTLLAENGSATGAYDFVLPDYWWGCEAGGYFLNLLDYNKIFDFDQPWWTPGWNENCTIFGQMYSAVGSLSLDLINNSNCMIFNLKVLNDFTLESPFKLVDDKQWTIDKVISMVKTVTSDLNSDGVIDADHDRIGSNYWMQSGRGLLTGFGVKYATKTSDGAYEYSFYNDTFVEKFNKAYDYLNNTAGVVYELGDALNGILSDRVLFLNDPLTRLSSLRDMDSDYGVVPYPMYDEAQGQYYTYNYGTYYAAVLNTSRAPEMSAVILEALNAESYHTVKDTYFVETLKIRYGRDEVADNPRMLDLIIDSIYFDFTFVNEASTNHIAQFFSNMICFKDPNLQSQYEANAAGFQSALDTLFETYRRNLG</sequence>
<dbReference type="PROSITE" id="PS51257">
    <property type="entry name" value="PROKAR_LIPOPROTEIN"/>
    <property type="match status" value="1"/>
</dbReference>
<evidence type="ECO:0000313" key="3">
    <source>
        <dbReference type="EMBL" id="MCI5755870.1"/>
    </source>
</evidence>
<comment type="caution">
    <text evidence="3">The sequence shown here is derived from an EMBL/GenBank/DDBJ whole genome shotgun (WGS) entry which is preliminary data.</text>
</comment>
<dbReference type="SUPFAM" id="SSF53850">
    <property type="entry name" value="Periplasmic binding protein-like II"/>
    <property type="match status" value="1"/>
</dbReference>
<dbReference type="EMBL" id="JALEMU010000096">
    <property type="protein sequence ID" value="MCI5755870.1"/>
    <property type="molecule type" value="Genomic_DNA"/>
</dbReference>